<sequence>MAAATLAASARSPAVSFPSLISNILVAVSGGAIARASSTPAAKALCSPRSEMFRRGIFVLTDG</sequence>
<gene>
    <name evidence="1" type="ORF">S03H2_55622</name>
</gene>
<accession>X1IJ91</accession>
<proteinExistence type="predicted"/>
<evidence type="ECO:0000313" key="1">
    <source>
        <dbReference type="EMBL" id="GAH81782.1"/>
    </source>
</evidence>
<name>X1IJ91_9ZZZZ</name>
<dbReference type="AlphaFoldDB" id="X1IJ91"/>
<feature type="non-terminal residue" evidence="1">
    <location>
        <position position="63"/>
    </location>
</feature>
<organism evidence="1">
    <name type="scientific">marine sediment metagenome</name>
    <dbReference type="NCBI Taxonomy" id="412755"/>
    <lineage>
        <taxon>unclassified sequences</taxon>
        <taxon>metagenomes</taxon>
        <taxon>ecological metagenomes</taxon>
    </lineage>
</organism>
<reference evidence="1" key="1">
    <citation type="journal article" date="2014" name="Front. Microbiol.">
        <title>High frequency of phylogenetically diverse reductive dehalogenase-homologous genes in deep subseafloor sedimentary metagenomes.</title>
        <authorList>
            <person name="Kawai M."/>
            <person name="Futagami T."/>
            <person name="Toyoda A."/>
            <person name="Takaki Y."/>
            <person name="Nishi S."/>
            <person name="Hori S."/>
            <person name="Arai W."/>
            <person name="Tsubouchi T."/>
            <person name="Morono Y."/>
            <person name="Uchiyama I."/>
            <person name="Ito T."/>
            <person name="Fujiyama A."/>
            <person name="Inagaki F."/>
            <person name="Takami H."/>
        </authorList>
    </citation>
    <scope>NUCLEOTIDE SEQUENCE</scope>
    <source>
        <strain evidence="1">Expedition CK06-06</strain>
    </source>
</reference>
<protein>
    <submittedName>
        <fullName evidence="1">Uncharacterized protein</fullName>
    </submittedName>
</protein>
<comment type="caution">
    <text evidence="1">The sequence shown here is derived from an EMBL/GenBank/DDBJ whole genome shotgun (WGS) entry which is preliminary data.</text>
</comment>
<dbReference type="EMBL" id="BARU01035546">
    <property type="protein sequence ID" value="GAH81782.1"/>
    <property type="molecule type" value="Genomic_DNA"/>
</dbReference>